<dbReference type="InterPro" id="IPR016031">
    <property type="entry name" value="Trp_RNA-bd_attenuator-like_dom"/>
</dbReference>
<sequence>MKYKIQGEVMQTASIALEKGQTIYAEASGMQWMTDNVEMKSKMRGGLGAGIGRMFTGESLFLNEFNVKEGNSGMVTFSSDFPGKIMAFDLKKGQTIIAQSTAFLAADDSVTMQVHFQKKLGAGFFGGEGFILQKITGPGTVLLSLDGEITNLELEKGQRILCDPGSVAVFDPAITFDIQRAGDIKTMIFGGEGLFLASLEGPGEVHLQSMQLSDLAQKIAPMVAQYIPRSGNGPTINFGK</sequence>
<name>A0A7T9DJP6_9ARCH</name>
<protein>
    <submittedName>
        <fullName evidence="1">TIGR00266 family protein</fullName>
    </submittedName>
</protein>
<dbReference type="InterPro" id="IPR002838">
    <property type="entry name" value="AIM24"/>
</dbReference>
<evidence type="ECO:0000313" key="1">
    <source>
        <dbReference type="EMBL" id="QQR92593.1"/>
    </source>
</evidence>
<dbReference type="InterPro" id="IPR036983">
    <property type="entry name" value="AIM24_sf"/>
</dbReference>
<dbReference type="PANTHER" id="PTHR43657:SF1">
    <property type="entry name" value="ALTERED INHERITANCE OF MITOCHONDRIA PROTEIN 24, MITOCHONDRIAL"/>
    <property type="match status" value="1"/>
</dbReference>
<dbReference type="PANTHER" id="PTHR43657">
    <property type="entry name" value="TRYPTOPHAN RNA-BINDING ATTENUATOR PROTEIN-LIKE PROTEIN"/>
    <property type="match status" value="1"/>
</dbReference>
<dbReference type="NCBIfam" id="TIGR00266">
    <property type="entry name" value="TIGR00266 family protein"/>
    <property type="match status" value="1"/>
</dbReference>
<dbReference type="Proteomes" id="UP000596004">
    <property type="component" value="Chromosome"/>
</dbReference>
<dbReference type="Pfam" id="PF01987">
    <property type="entry name" value="AIM24"/>
    <property type="match status" value="1"/>
</dbReference>
<dbReference type="EMBL" id="CP064981">
    <property type="protein sequence ID" value="QQR92593.1"/>
    <property type="molecule type" value="Genomic_DNA"/>
</dbReference>
<dbReference type="AlphaFoldDB" id="A0A7T9DJP6"/>
<gene>
    <name evidence="1" type="ORF">IPJ89_05610</name>
</gene>
<organism evidence="1">
    <name type="scientific">Candidatus Iainarchaeum sp</name>
    <dbReference type="NCBI Taxonomy" id="3101447"/>
    <lineage>
        <taxon>Archaea</taxon>
        <taxon>Candidatus Iainarchaeota</taxon>
        <taxon>Candidatus Iainarchaeia</taxon>
        <taxon>Candidatus Iainarchaeales</taxon>
        <taxon>Candidatus Iainarchaeaceae</taxon>
        <taxon>Candidatus Iainarchaeum</taxon>
    </lineage>
</organism>
<proteinExistence type="predicted"/>
<accession>A0A7T9DJP6</accession>
<dbReference type="SUPFAM" id="SSF51219">
    <property type="entry name" value="TRAP-like"/>
    <property type="match status" value="1"/>
</dbReference>
<dbReference type="Gene3D" id="3.60.160.10">
    <property type="entry name" value="Mitochondrial biogenesis AIM24"/>
    <property type="match status" value="1"/>
</dbReference>
<reference evidence="1" key="1">
    <citation type="submission" date="2020-11" db="EMBL/GenBank/DDBJ databases">
        <title>Connecting structure to function with the recovery of over 1000 high-quality activated sludge metagenome-assembled genomes encoding full-length rRNA genes using long-read sequencing.</title>
        <authorList>
            <person name="Singleton C.M."/>
            <person name="Petriglieri F."/>
            <person name="Kristensen J.M."/>
            <person name="Kirkegaard R.H."/>
            <person name="Michaelsen T.Y."/>
            <person name="Andersen M.H."/>
            <person name="Karst S.M."/>
            <person name="Dueholm M.S."/>
            <person name="Nielsen P.H."/>
            <person name="Albertsen M."/>
        </authorList>
    </citation>
    <scope>NUCLEOTIDE SEQUENCE</scope>
    <source>
        <strain evidence="1">Fred_18-Q3-R57-64_BAT3C.431</strain>
    </source>
</reference>